<evidence type="ECO:0000256" key="8">
    <source>
        <dbReference type="ARBA" id="ARBA00023136"/>
    </source>
</evidence>
<dbReference type="InterPro" id="IPR017871">
    <property type="entry name" value="ABC_transporter-like_CS"/>
</dbReference>
<dbReference type="InterPro" id="IPR027417">
    <property type="entry name" value="P-loop_NTPase"/>
</dbReference>
<dbReference type="PIRSF" id="PIRSF039085">
    <property type="entry name" value="ABC_ATPase_HisP"/>
    <property type="match status" value="1"/>
</dbReference>
<sequence length="243" mass="27578">MLEVCNLYKSYGTLEVLKGINFSAQKGETLTIMGPSGCGKSTTIRCINRLTEPDSGHIIYKGKDILRLHKPELLKIRQDIGFVFQGFNLINRLTVFDNIMLALMKQDLSKEEVKKRVRKSLDQVHLRDFADSYPQDLSGGQKQRVGIARSLALKSSLMLLDEPTAALDPILVREVLEVLESITSTQDKSIIIVTHEIDFAYKVSDRILLMDQGRIVERGDPEKVFTEPTSKIGKKYKELFEYK</sequence>
<dbReference type="SUPFAM" id="SSF52540">
    <property type="entry name" value="P-loop containing nucleoside triphosphate hydrolases"/>
    <property type="match status" value="1"/>
</dbReference>
<dbReference type="InterPro" id="IPR003439">
    <property type="entry name" value="ABC_transporter-like_ATP-bd"/>
</dbReference>
<reference evidence="11" key="1">
    <citation type="submission" date="2017-02" db="EMBL/GenBank/DDBJ databases">
        <authorList>
            <person name="Varghese N."/>
            <person name="Submissions S."/>
        </authorList>
    </citation>
    <scope>NUCLEOTIDE SEQUENCE [LARGE SCALE GENOMIC DNA]</scope>
    <source>
        <strain evidence="11">ATCC BAA-73</strain>
    </source>
</reference>
<dbReference type="InterPro" id="IPR030679">
    <property type="entry name" value="ABC_ATPase_HisP-typ"/>
</dbReference>
<organism evidence="10 11">
    <name type="scientific">Selenihalanaerobacter shriftii</name>
    <dbReference type="NCBI Taxonomy" id="142842"/>
    <lineage>
        <taxon>Bacteria</taxon>
        <taxon>Bacillati</taxon>
        <taxon>Bacillota</taxon>
        <taxon>Clostridia</taxon>
        <taxon>Halanaerobiales</taxon>
        <taxon>Halobacteroidaceae</taxon>
        <taxon>Selenihalanaerobacter</taxon>
    </lineage>
</organism>
<dbReference type="PROSITE" id="PS00211">
    <property type="entry name" value="ABC_TRANSPORTER_1"/>
    <property type="match status" value="1"/>
</dbReference>
<dbReference type="InterPro" id="IPR003593">
    <property type="entry name" value="AAA+_ATPase"/>
</dbReference>
<keyword evidence="11" id="KW-1185">Reference proteome</keyword>
<dbReference type="SMART" id="SM00382">
    <property type="entry name" value="AAA"/>
    <property type="match status" value="1"/>
</dbReference>
<dbReference type="EMBL" id="FUWM01000007">
    <property type="protein sequence ID" value="SJZ47453.1"/>
    <property type="molecule type" value="Genomic_DNA"/>
</dbReference>
<feature type="domain" description="ABC transporter" evidence="9">
    <location>
        <begin position="2"/>
        <end position="237"/>
    </location>
</feature>
<dbReference type="InterPro" id="IPR050086">
    <property type="entry name" value="MetN_ABC_transporter-like"/>
</dbReference>
<evidence type="ECO:0000313" key="10">
    <source>
        <dbReference type="EMBL" id="SJZ47453.1"/>
    </source>
</evidence>
<dbReference type="GO" id="GO:0016887">
    <property type="term" value="F:ATP hydrolysis activity"/>
    <property type="evidence" value="ECO:0007669"/>
    <property type="project" value="InterPro"/>
</dbReference>
<dbReference type="PROSITE" id="PS50893">
    <property type="entry name" value="ABC_TRANSPORTER_2"/>
    <property type="match status" value="1"/>
</dbReference>
<dbReference type="GO" id="GO:0005524">
    <property type="term" value="F:ATP binding"/>
    <property type="evidence" value="ECO:0007669"/>
    <property type="project" value="UniProtKB-KW"/>
</dbReference>
<keyword evidence="8" id="KW-0472">Membrane</keyword>
<name>A0A1T4KYK2_9FIRM</name>
<dbReference type="GO" id="GO:0015424">
    <property type="term" value="F:ABC-type amino acid transporter activity"/>
    <property type="evidence" value="ECO:0007669"/>
    <property type="project" value="InterPro"/>
</dbReference>
<dbReference type="Pfam" id="PF00005">
    <property type="entry name" value="ABC_tran"/>
    <property type="match status" value="1"/>
</dbReference>
<evidence type="ECO:0000256" key="5">
    <source>
        <dbReference type="ARBA" id="ARBA00022741"/>
    </source>
</evidence>
<keyword evidence="4" id="KW-1003">Cell membrane</keyword>
<dbReference type="Proteomes" id="UP000190625">
    <property type="component" value="Unassembled WGS sequence"/>
</dbReference>
<evidence type="ECO:0000256" key="7">
    <source>
        <dbReference type="ARBA" id="ARBA00022970"/>
    </source>
</evidence>
<comment type="similarity">
    <text evidence="2">Belongs to the ABC transporter superfamily.</text>
</comment>
<evidence type="ECO:0000256" key="2">
    <source>
        <dbReference type="ARBA" id="ARBA00005417"/>
    </source>
</evidence>
<dbReference type="Gene3D" id="3.40.50.300">
    <property type="entry name" value="P-loop containing nucleotide triphosphate hydrolases"/>
    <property type="match status" value="1"/>
</dbReference>
<gene>
    <name evidence="10" type="ORF">SAMN02745118_00945</name>
</gene>
<keyword evidence="3" id="KW-0813">Transport</keyword>
<evidence type="ECO:0000256" key="4">
    <source>
        <dbReference type="ARBA" id="ARBA00022475"/>
    </source>
</evidence>
<evidence type="ECO:0000259" key="9">
    <source>
        <dbReference type="PROSITE" id="PS50893"/>
    </source>
</evidence>
<keyword evidence="6 10" id="KW-0067">ATP-binding</keyword>
<dbReference type="GO" id="GO:0005886">
    <property type="term" value="C:plasma membrane"/>
    <property type="evidence" value="ECO:0007669"/>
    <property type="project" value="UniProtKB-SubCell"/>
</dbReference>
<dbReference type="PANTHER" id="PTHR43166">
    <property type="entry name" value="AMINO ACID IMPORT ATP-BINDING PROTEIN"/>
    <property type="match status" value="1"/>
</dbReference>
<evidence type="ECO:0000256" key="1">
    <source>
        <dbReference type="ARBA" id="ARBA00004202"/>
    </source>
</evidence>
<dbReference type="AlphaFoldDB" id="A0A1T4KYK2"/>
<accession>A0A1T4KYK2</accession>
<comment type="subcellular location">
    <subcellularLocation>
        <location evidence="1">Cell membrane</location>
        <topology evidence="1">Peripheral membrane protein</topology>
    </subcellularLocation>
</comment>
<evidence type="ECO:0000256" key="6">
    <source>
        <dbReference type="ARBA" id="ARBA00022840"/>
    </source>
</evidence>
<evidence type="ECO:0000256" key="3">
    <source>
        <dbReference type="ARBA" id="ARBA00022448"/>
    </source>
</evidence>
<keyword evidence="7" id="KW-0029">Amino-acid transport</keyword>
<keyword evidence="5" id="KW-0547">Nucleotide-binding</keyword>
<proteinExistence type="inferred from homology"/>
<dbReference type="PANTHER" id="PTHR43166:SF9">
    <property type="entry name" value="GLUTAMATE_ASPARTATE IMPORT ATP-BINDING PROTEIN GLTL"/>
    <property type="match status" value="1"/>
</dbReference>
<dbReference type="RefSeq" id="WP_078809440.1">
    <property type="nucleotide sequence ID" value="NZ_FUWM01000007.1"/>
</dbReference>
<dbReference type="STRING" id="142842.SAMN02745118_00945"/>
<evidence type="ECO:0000313" key="11">
    <source>
        <dbReference type="Proteomes" id="UP000190625"/>
    </source>
</evidence>
<dbReference type="OrthoDB" id="9802264at2"/>
<protein>
    <submittedName>
        <fullName evidence="10">Amino acid ABC transporter ATP-binding protein, PAAT family (TC 3.A.1.3.-)</fullName>
    </submittedName>
</protein>